<evidence type="ECO:0000259" key="7">
    <source>
        <dbReference type="Pfam" id="PF12471"/>
    </source>
</evidence>
<protein>
    <submittedName>
        <fullName evidence="8">Putative GTP cyclohydrolase URC1</fullName>
    </submittedName>
</protein>
<dbReference type="SUPFAM" id="SSF142695">
    <property type="entry name" value="RibA-like"/>
    <property type="match status" value="1"/>
</dbReference>
<dbReference type="Pfam" id="PF12471">
    <property type="entry name" value="GTP_CH_N"/>
    <property type="match status" value="1"/>
</dbReference>
<keyword evidence="9" id="KW-1185">Reference proteome</keyword>
<proteinExistence type="inferred from homology"/>
<dbReference type="STRING" id="1531966.A0A0A1TRI3"/>
<dbReference type="EMBL" id="CDHN01000007">
    <property type="protein sequence ID" value="CEJ94563.1"/>
    <property type="molecule type" value="Genomic_DNA"/>
</dbReference>
<dbReference type="GO" id="GO:0009231">
    <property type="term" value="P:riboflavin biosynthetic process"/>
    <property type="evidence" value="ECO:0007669"/>
    <property type="project" value="InterPro"/>
</dbReference>
<keyword evidence="4" id="KW-0342">GTP-binding</keyword>
<evidence type="ECO:0000256" key="4">
    <source>
        <dbReference type="ARBA" id="ARBA00023134"/>
    </source>
</evidence>
<name>A0A0A1TRI3_9HYPO</name>
<dbReference type="OrthoDB" id="57939at2759"/>
<dbReference type="Pfam" id="PF00925">
    <property type="entry name" value="GTP_cyclohydro2"/>
    <property type="match status" value="1"/>
</dbReference>
<dbReference type="InterPro" id="IPR032677">
    <property type="entry name" value="GTP_cyclohydro_II"/>
</dbReference>
<feature type="domain" description="GTP cyclohydrolase II" evidence="6">
    <location>
        <begin position="374"/>
        <end position="507"/>
    </location>
</feature>
<dbReference type="CDD" id="cd00641">
    <property type="entry name" value="GTP_cyclohydro2"/>
    <property type="match status" value="1"/>
</dbReference>
<sequence>MQPLACPSPPPQIIRTYRSVQQYYLVAVFLCFILSYTLTVFSFPFILFAMSQRLGNDASKSEAIENVLRARRYLDDALRDLEGHPMSTAFQSRSHETAVGVHSDANVNQELQTQMPTTTDGPAEELQASVSPSQKSAFTSRIILTTYPKQIGIDPIPLDWGNGDGVSRGPIVVSRASSTVRRRNAIGAYGGSYSIYYALAVASKELDADHRPDFTNTEPAVTIGPFPQWSDPKKIVAMDPWGHLAPWLFKSQMSQENLDLRPTIAVTKAHMKLPELAESVKSGRLVPDGKVCLNESGELAVTKFAVEPVWYLPGVAERFGIDEGTLRRSLFEHTGGSYPELITRGDIKVFLPPIGGLTVYCFGDPAKMSDESVRLSLRIHDECNGSDVFGSDICTCRPYLIFGIEEAVREAQNGGSGVVIYFRKEGRALGEVTKYLVYNARKRGQDKASDYFMRTENIAGVKDMRFQALMPDILHWLGIKKIDRMLSMSNMKYDAIVGQGIPIKERVELPDELIPADSRVEIDAKITAGYFTAGKRLTAEELQTVQGRIWEDIDH</sequence>
<evidence type="ECO:0000313" key="9">
    <source>
        <dbReference type="Proteomes" id="UP000039046"/>
    </source>
</evidence>
<keyword evidence="5" id="KW-1133">Transmembrane helix</keyword>
<evidence type="ECO:0000256" key="5">
    <source>
        <dbReference type="SAM" id="Phobius"/>
    </source>
</evidence>
<keyword evidence="3 8" id="KW-0378">Hydrolase</keyword>
<dbReference type="InterPro" id="IPR036144">
    <property type="entry name" value="RibA-like_sf"/>
</dbReference>
<dbReference type="PANTHER" id="PTHR47259">
    <property type="match status" value="1"/>
</dbReference>
<evidence type="ECO:0000256" key="2">
    <source>
        <dbReference type="ARBA" id="ARBA00022741"/>
    </source>
</evidence>
<dbReference type="PANTHER" id="PTHR47259:SF2">
    <property type="entry name" value="URACIL-REGULATED PROTEIN 1"/>
    <property type="match status" value="1"/>
</dbReference>
<keyword evidence="2" id="KW-0547">Nucleotide-binding</keyword>
<dbReference type="AlphaFoldDB" id="A0A0A1TRI3"/>
<dbReference type="InterPro" id="IPR022163">
    <property type="entry name" value="GTP_CH_N"/>
</dbReference>
<keyword evidence="5" id="KW-0472">Membrane</keyword>
<reference evidence="8 9" key="1">
    <citation type="journal article" date="2015" name="Genome Announc.">
        <title>Draft Genome Sequence and Gene Annotation of the Entomopathogenic Fungus Verticillium hemipterigenum.</title>
        <authorList>
            <person name="Horn F."/>
            <person name="Habel A."/>
            <person name="Scharf D.H."/>
            <person name="Dworschak J."/>
            <person name="Brakhage A.A."/>
            <person name="Guthke R."/>
            <person name="Hertweck C."/>
            <person name="Linde J."/>
        </authorList>
    </citation>
    <scope>NUCLEOTIDE SEQUENCE [LARGE SCALE GENOMIC DNA]</scope>
</reference>
<organism evidence="8 9">
    <name type="scientific">[Torrubiella] hemipterigena</name>
    <dbReference type="NCBI Taxonomy" id="1531966"/>
    <lineage>
        <taxon>Eukaryota</taxon>
        <taxon>Fungi</taxon>
        <taxon>Dikarya</taxon>
        <taxon>Ascomycota</taxon>
        <taxon>Pezizomycotina</taxon>
        <taxon>Sordariomycetes</taxon>
        <taxon>Hypocreomycetidae</taxon>
        <taxon>Hypocreales</taxon>
        <taxon>Clavicipitaceae</taxon>
        <taxon>Clavicipitaceae incertae sedis</taxon>
        <taxon>'Torrubiella' clade</taxon>
    </lineage>
</organism>
<accession>A0A0A1TRI3</accession>
<dbReference type="NCBIfam" id="NF005536">
    <property type="entry name" value="PRK07198.1"/>
    <property type="match status" value="1"/>
</dbReference>
<evidence type="ECO:0000256" key="1">
    <source>
        <dbReference type="ARBA" id="ARBA00008131"/>
    </source>
</evidence>
<evidence type="ECO:0000313" key="8">
    <source>
        <dbReference type="EMBL" id="CEJ94563.1"/>
    </source>
</evidence>
<evidence type="ECO:0000259" key="6">
    <source>
        <dbReference type="Pfam" id="PF00925"/>
    </source>
</evidence>
<feature type="domain" description="GTP cyclohydrolase N-terminal" evidence="7">
    <location>
        <begin position="141"/>
        <end position="333"/>
    </location>
</feature>
<dbReference type="Proteomes" id="UP000039046">
    <property type="component" value="Unassembled WGS sequence"/>
</dbReference>
<dbReference type="Gene3D" id="3.40.50.10990">
    <property type="entry name" value="GTP cyclohydrolase II"/>
    <property type="match status" value="1"/>
</dbReference>
<dbReference type="GO" id="GO:0003935">
    <property type="term" value="F:GTP cyclohydrolase II activity"/>
    <property type="evidence" value="ECO:0007669"/>
    <property type="project" value="InterPro"/>
</dbReference>
<dbReference type="GO" id="GO:0005525">
    <property type="term" value="F:GTP binding"/>
    <property type="evidence" value="ECO:0007669"/>
    <property type="project" value="UniProtKB-KW"/>
</dbReference>
<dbReference type="InterPro" id="IPR000926">
    <property type="entry name" value="RibA"/>
</dbReference>
<dbReference type="HOGENOM" id="CLU_029639_1_0_1"/>
<keyword evidence="5" id="KW-0812">Transmembrane</keyword>
<feature type="transmembrane region" description="Helical" evidence="5">
    <location>
        <begin position="23"/>
        <end position="50"/>
    </location>
</feature>
<evidence type="ECO:0000256" key="3">
    <source>
        <dbReference type="ARBA" id="ARBA00022801"/>
    </source>
</evidence>
<comment type="similarity">
    <text evidence="1">Belongs to the GTP cyclohydrolase II family.</text>
</comment>
<gene>
    <name evidence="8" type="ORF">VHEMI10085</name>
</gene>